<dbReference type="OrthoDB" id="533508at2759"/>
<evidence type="ECO:0000256" key="2">
    <source>
        <dbReference type="ARBA" id="ARBA00022692"/>
    </source>
</evidence>
<dbReference type="PANTHER" id="PTHR10582:SF31">
    <property type="entry name" value="TRANSIENT RECEPTOR POTENTIAL CATION CHANNEL SUBFAMILY V MEMBER 6-LIKE"/>
    <property type="match status" value="1"/>
</dbReference>
<protein>
    <recommendedName>
        <fullName evidence="7">Ion transport domain-containing protein</fullName>
    </recommendedName>
</protein>
<dbReference type="AlphaFoldDB" id="A0A8S3Q8X1"/>
<keyword evidence="5 6" id="KW-0472">Membrane</keyword>
<dbReference type="Gene3D" id="1.25.40.20">
    <property type="entry name" value="Ankyrin repeat-containing domain"/>
    <property type="match status" value="1"/>
</dbReference>
<comment type="subcellular location">
    <subcellularLocation>
        <location evidence="1">Membrane</location>
        <topology evidence="1">Multi-pass membrane protein</topology>
    </subcellularLocation>
</comment>
<dbReference type="InterPro" id="IPR024862">
    <property type="entry name" value="TRPV"/>
</dbReference>
<dbReference type="Pfam" id="PF00520">
    <property type="entry name" value="Ion_trans"/>
    <property type="match status" value="1"/>
</dbReference>
<feature type="transmembrane region" description="Helical" evidence="6">
    <location>
        <begin position="264"/>
        <end position="284"/>
    </location>
</feature>
<evidence type="ECO:0000256" key="5">
    <source>
        <dbReference type="ARBA" id="ARBA00023136"/>
    </source>
</evidence>
<reference evidence="8" key="1">
    <citation type="submission" date="2021-03" db="EMBL/GenBank/DDBJ databases">
        <authorList>
            <person name="Bekaert M."/>
        </authorList>
    </citation>
    <scope>NUCLEOTIDE SEQUENCE</scope>
</reference>
<dbReference type="GO" id="GO:0098703">
    <property type="term" value="P:calcium ion import across plasma membrane"/>
    <property type="evidence" value="ECO:0007669"/>
    <property type="project" value="TreeGrafter"/>
</dbReference>
<evidence type="ECO:0000256" key="3">
    <source>
        <dbReference type="ARBA" id="ARBA00022737"/>
    </source>
</evidence>
<name>A0A8S3Q8X1_MYTED</name>
<keyword evidence="4 6" id="KW-1133">Transmembrane helix</keyword>
<proteinExistence type="predicted"/>
<keyword evidence="3" id="KW-0677">Repeat</keyword>
<evidence type="ECO:0000256" key="6">
    <source>
        <dbReference type="SAM" id="Phobius"/>
    </source>
</evidence>
<comment type="caution">
    <text evidence="8">The sequence shown here is derived from an EMBL/GenBank/DDBJ whole genome shotgun (WGS) entry which is preliminary data.</text>
</comment>
<feature type="transmembrane region" description="Helical" evidence="6">
    <location>
        <begin position="149"/>
        <end position="170"/>
    </location>
</feature>
<keyword evidence="9" id="KW-1185">Reference proteome</keyword>
<feature type="transmembrane region" description="Helical" evidence="6">
    <location>
        <begin position="201"/>
        <end position="220"/>
    </location>
</feature>
<feature type="domain" description="Ion transport" evidence="7">
    <location>
        <begin position="202"/>
        <end position="296"/>
    </location>
</feature>
<dbReference type="Proteomes" id="UP000683360">
    <property type="component" value="Unassembled WGS sequence"/>
</dbReference>
<accession>A0A8S3Q8X1</accession>
<gene>
    <name evidence="8" type="ORF">MEDL_6291</name>
</gene>
<evidence type="ECO:0000256" key="1">
    <source>
        <dbReference type="ARBA" id="ARBA00004141"/>
    </source>
</evidence>
<dbReference type="InterPro" id="IPR005821">
    <property type="entry name" value="Ion_trans_dom"/>
</dbReference>
<dbReference type="PANTHER" id="PTHR10582">
    <property type="entry name" value="TRANSIENT RECEPTOR POTENTIAL ION CHANNEL PROTEIN"/>
    <property type="match status" value="1"/>
</dbReference>
<organism evidence="8 9">
    <name type="scientific">Mytilus edulis</name>
    <name type="common">Blue mussel</name>
    <dbReference type="NCBI Taxonomy" id="6550"/>
    <lineage>
        <taxon>Eukaryota</taxon>
        <taxon>Metazoa</taxon>
        <taxon>Spiralia</taxon>
        <taxon>Lophotrochozoa</taxon>
        <taxon>Mollusca</taxon>
        <taxon>Bivalvia</taxon>
        <taxon>Autobranchia</taxon>
        <taxon>Pteriomorphia</taxon>
        <taxon>Mytilida</taxon>
        <taxon>Mytiloidea</taxon>
        <taxon>Mytilidae</taxon>
        <taxon>Mytilinae</taxon>
        <taxon>Mytilus</taxon>
    </lineage>
</organism>
<evidence type="ECO:0000256" key="4">
    <source>
        <dbReference type="ARBA" id="ARBA00022989"/>
    </source>
</evidence>
<dbReference type="EMBL" id="CAJPWZ010000350">
    <property type="protein sequence ID" value="CAG2191053.1"/>
    <property type="molecule type" value="Genomic_DNA"/>
</dbReference>
<dbReference type="GO" id="GO:0005262">
    <property type="term" value="F:calcium channel activity"/>
    <property type="evidence" value="ECO:0007669"/>
    <property type="project" value="TreeGrafter"/>
</dbReference>
<dbReference type="GO" id="GO:0005886">
    <property type="term" value="C:plasma membrane"/>
    <property type="evidence" value="ECO:0007669"/>
    <property type="project" value="TreeGrafter"/>
</dbReference>
<evidence type="ECO:0000313" key="8">
    <source>
        <dbReference type="EMBL" id="CAG2191053.1"/>
    </source>
</evidence>
<evidence type="ECO:0000259" key="7">
    <source>
        <dbReference type="Pfam" id="PF00520"/>
    </source>
</evidence>
<dbReference type="InterPro" id="IPR036770">
    <property type="entry name" value="Ankyrin_rpt-contain_sf"/>
</dbReference>
<feature type="transmembrane region" description="Helical" evidence="6">
    <location>
        <begin position="232"/>
        <end position="252"/>
    </location>
</feature>
<evidence type="ECO:0000313" key="9">
    <source>
        <dbReference type="Proteomes" id="UP000683360"/>
    </source>
</evidence>
<sequence length="377" mass="43115">MWVLENNDSLTPLQLSAKLGVVEIFQYIINLENVYSFVSTHDGLFDVKLYDITEIDTVANQHVATIRNANVGSKNKKVARNVVGVPRITIKSNTSCDLVKCGQFDYPKTESILEMMFDYDFQNQSAFRIIETIPVKNIILEKWQKFKKFYFLWGFIHLFMTVSMTAELVIRSESYAVETTPNTTTAGNHVSVSSERFACGVSWMSLFLGAGIYAAFVGYMDAERKTPSYHNAVNEHFSSFGGAMLTMFKLMLGLDDFGVLNEARFPGLAIALYIVFALLTYVLLLNSLIAMMSQTCAVVLENRYPQWRLQQLSVVLFLEDILCMCCIRQTCKSPGTLFFPEKEISYSNQVTKQLNVRYFLKYIRYKLSMLQRKTEKQ</sequence>
<keyword evidence="2 6" id="KW-0812">Transmembrane</keyword>